<keyword evidence="4" id="KW-0813">Transport</keyword>
<sequence>MAVYRGNARDQAIASADFAKLGQLILKQRFLRACIYQLAFAYTVAVVANVNLKNGLFSVIFALLSSKTLGYTVAAYIAGLGVLVVHSQLYQVTRAAHGSHFPKLQRLLRSPRSSGIAMGSYVLLSCYLFVIHKSIFGGRITQMWLYPEGYYGPPQLNPGWLASWVLAAVVGLSYGVQLVADERLQLAFPIIEQSRIYTLKDRMPGSFSRAFHFALGVLWRFWIGYLLFGWGMYRTVCGVLGKVMTTSSYSVGNPLFSASGIIFWLHCSTLIVLTWEFAHQLFEIVATEPTHINELSLDRNLCLLNGLKCIDNKLIQHLAYQELYRISAFDSEQRKSLLTDIDRKAGTIWSQVSGECVSVVSMATECLKAQNPAKQTKLAAAASSSSAVRPMSTTASTKTGGAPMSDILRQSRKGAVSGSAAGDKAGNKTGATDLFGNEAQGLEKYVLTKLRDMLLQSALGQRILSRSLRARSTSVFSNFQQQVWAIRSLMRLVECSINEDEYGIVQKDIAAVLDVLFAYLGELERSAAQTDGSGGIGAKDYNVQLSNRQTQAMIQVVRNALYTFTTSFYAYLEELKLPTAQGRQLQAFANFQA</sequence>
<evidence type="ECO:0000256" key="4">
    <source>
        <dbReference type="ARBA" id="ARBA00022448"/>
    </source>
</evidence>
<accession>A0A9W8KXJ4</accession>
<evidence type="ECO:0000256" key="6">
    <source>
        <dbReference type="ARBA" id="ARBA00022816"/>
    </source>
</evidence>
<dbReference type="PANTHER" id="PTHR13269">
    <property type="entry name" value="NUCLEOPORIN NDC1"/>
    <property type="match status" value="1"/>
</dbReference>
<dbReference type="GO" id="GO:0070762">
    <property type="term" value="C:nuclear pore transmembrane ring"/>
    <property type="evidence" value="ECO:0007669"/>
    <property type="project" value="TreeGrafter"/>
</dbReference>
<dbReference type="EC" id="3.6.4.13" evidence="15"/>
<feature type="transmembrane region" description="Helical" evidence="14">
    <location>
        <begin position="116"/>
        <end position="140"/>
    </location>
</feature>
<evidence type="ECO:0000256" key="3">
    <source>
        <dbReference type="ARBA" id="ARBA00005760"/>
    </source>
</evidence>
<dbReference type="Pfam" id="PF09531">
    <property type="entry name" value="Ndc1_Nup"/>
    <property type="match status" value="1"/>
</dbReference>
<evidence type="ECO:0000256" key="10">
    <source>
        <dbReference type="ARBA" id="ARBA00023132"/>
    </source>
</evidence>
<gene>
    <name evidence="15" type="primary">NDC1</name>
    <name evidence="15" type="ORF">GGI25_002414</name>
</gene>
<organism evidence="15 16">
    <name type="scientific">Coemansia spiralis</name>
    <dbReference type="NCBI Taxonomy" id="417178"/>
    <lineage>
        <taxon>Eukaryota</taxon>
        <taxon>Fungi</taxon>
        <taxon>Fungi incertae sedis</taxon>
        <taxon>Zoopagomycota</taxon>
        <taxon>Kickxellomycotina</taxon>
        <taxon>Kickxellomycetes</taxon>
        <taxon>Kickxellales</taxon>
        <taxon>Kickxellaceae</taxon>
        <taxon>Coemansia</taxon>
    </lineage>
</organism>
<comment type="similarity">
    <text evidence="3">Belongs to the NDC1 family.</text>
</comment>
<feature type="transmembrane region" description="Helical" evidence="14">
    <location>
        <begin position="210"/>
        <end position="233"/>
    </location>
</feature>
<keyword evidence="7" id="KW-0653">Protein transport</keyword>
<keyword evidence="12" id="KW-0539">Nucleus</keyword>
<reference evidence="15" key="1">
    <citation type="submission" date="2022-07" db="EMBL/GenBank/DDBJ databases">
        <title>Phylogenomic reconstructions and comparative analyses of Kickxellomycotina fungi.</title>
        <authorList>
            <person name="Reynolds N.K."/>
            <person name="Stajich J.E."/>
            <person name="Barry K."/>
            <person name="Grigoriev I.V."/>
            <person name="Crous P."/>
            <person name="Smith M.E."/>
        </authorList>
    </citation>
    <scope>NUCLEOTIDE SEQUENCE</scope>
    <source>
        <strain evidence="15">NRRL 3115</strain>
    </source>
</reference>
<keyword evidence="8 14" id="KW-1133">Transmembrane helix</keyword>
<evidence type="ECO:0000256" key="13">
    <source>
        <dbReference type="SAM" id="MobiDB-lite"/>
    </source>
</evidence>
<evidence type="ECO:0000256" key="11">
    <source>
        <dbReference type="ARBA" id="ARBA00023136"/>
    </source>
</evidence>
<keyword evidence="11 14" id="KW-0472">Membrane</keyword>
<dbReference type="Proteomes" id="UP001151518">
    <property type="component" value="Unassembled WGS sequence"/>
</dbReference>
<feature type="transmembrane region" description="Helical" evidence="14">
    <location>
        <begin position="56"/>
        <end position="85"/>
    </location>
</feature>
<evidence type="ECO:0000256" key="12">
    <source>
        <dbReference type="ARBA" id="ARBA00023242"/>
    </source>
</evidence>
<evidence type="ECO:0000256" key="2">
    <source>
        <dbReference type="ARBA" id="ARBA00004567"/>
    </source>
</evidence>
<keyword evidence="6" id="KW-0509">mRNA transport</keyword>
<feature type="transmembrane region" description="Helical" evidence="14">
    <location>
        <begin position="160"/>
        <end position="180"/>
    </location>
</feature>
<feature type="region of interest" description="Disordered" evidence="13">
    <location>
        <begin position="389"/>
        <end position="408"/>
    </location>
</feature>
<feature type="transmembrane region" description="Helical" evidence="14">
    <location>
        <begin position="30"/>
        <end position="50"/>
    </location>
</feature>
<comment type="subcellular location">
    <subcellularLocation>
        <location evidence="1">Nucleus membrane</location>
        <topology evidence="1">Multi-pass membrane protein</topology>
    </subcellularLocation>
    <subcellularLocation>
        <location evidence="2">Nucleus</location>
        <location evidence="2">Nuclear pore complex</location>
    </subcellularLocation>
</comment>
<dbReference type="AlphaFoldDB" id="A0A9W8KXJ4"/>
<evidence type="ECO:0000313" key="16">
    <source>
        <dbReference type="Proteomes" id="UP001151518"/>
    </source>
</evidence>
<evidence type="ECO:0000256" key="5">
    <source>
        <dbReference type="ARBA" id="ARBA00022692"/>
    </source>
</evidence>
<evidence type="ECO:0000256" key="1">
    <source>
        <dbReference type="ARBA" id="ARBA00004232"/>
    </source>
</evidence>
<dbReference type="InterPro" id="IPR019049">
    <property type="entry name" value="Nucleoporin_prot_Ndc1/Nup"/>
</dbReference>
<evidence type="ECO:0000313" key="15">
    <source>
        <dbReference type="EMBL" id="KAJ2678429.1"/>
    </source>
</evidence>
<dbReference type="PANTHER" id="PTHR13269:SF6">
    <property type="entry name" value="NUCLEOPORIN NDC1"/>
    <property type="match status" value="1"/>
</dbReference>
<dbReference type="OrthoDB" id="67850at2759"/>
<keyword evidence="10" id="KW-0906">Nuclear pore complex</keyword>
<dbReference type="EMBL" id="JANBTW010000021">
    <property type="protein sequence ID" value="KAJ2678429.1"/>
    <property type="molecule type" value="Genomic_DNA"/>
</dbReference>
<keyword evidence="9" id="KW-0811">Translocation</keyword>
<dbReference type="GO" id="GO:0005816">
    <property type="term" value="C:spindle pole body"/>
    <property type="evidence" value="ECO:0007669"/>
    <property type="project" value="TreeGrafter"/>
</dbReference>
<evidence type="ECO:0000256" key="7">
    <source>
        <dbReference type="ARBA" id="ARBA00022927"/>
    </source>
</evidence>
<dbReference type="GO" id="GO:0030674">
    <property type="term" value="F:protein-macromolecule adaptor activity"/>
    <property type="evidence" value="ECO:0007669"/>
    <property type="project" value="TreeGrafter"/>
</dbReference>
<evidence type="ECO:0000256" key="9">
    <source>
        <dbReference type="ARBA" id="ARBA00023010"/>
    </source>
</evidence>
<keyword evidence="5 14" id="KW-0812">Transmembrane</keyword>
<protein>
    <submittedName>
        <fullName evidence="15">Nuclear pore complex subunit</fullName>
        <ecNumber evidence="15">3.6.4.13</ecNumber>
    </submittedName>
</protein>
<dbReference type="GO" id="GO:0003724">
    <property type="term" value="F:RNA helicase activity"/>
    <property type="evidence" value="ECO:0007669"/>
    <property type="project" value="UniProtKB-EC"/>
</dbReference>
<proteinExistence type="inferred from homology"/>
<evidence type="ECO:0000256" key="14">
    <source>
        <dbReference type="SAM" id="Phobius"/>
    </source>
</evidence>
<comment type="caution">
    <text evidence="15">The sequence shown here is derived from an EMBL/GenBank/DDBJ whole genome shotgun (WGS) entry which is preliminary data.</text>
</comment>
<dbReference type="GO" id="GO:0015031">
    <property type="term" value="P:protein transport"/>
    <property type="evidence" value="ECO:0007669"/>
    <property type="project" value="UniProtKB-KW"/>
</dbReference>
<dbReference type="GO" id="GO:0006999">
    <property type="term" value="P:nuclear pore organization"/>
    <property type="evidence" value="ECO:0007669"/>
    <property type="project" value="TreeGrafter"/>
</dbReference>
<dbReference type="GO" id="GO:0031965">
    <property type="term" value="C:nuclear membrane"/>
    <property type="evidence" value="ECO:0007669"/>
    <property type="project" value="UniProtKB-SubCell"/>
</dbReference>
<keyword evidence="15" id="KW-0378">Hydrolase</keyword>
<dbReference type="GO" id="GO:0016787">
    <property type="term" value="F:hydrolase activity"/>
    <property type="evidence" value="ECO:0007669"/>
    <property type="project" value="UniProtKB-KW"/>
</dbReference>
<dbReference type="GO" id="GO:0051028">
    <property type="term" value="P:mRNA transport"/>
    <property type="evidence" value="ECO:0007669"/>
    <property type="project" value="UniProtKB-KW"/>
</dbReference>
<name>A0A9W8KXJ4_9FUNG</name>
<evidence type="ECO:0000256" key="8">
    <source>
        <dbReference type="ARBA" id="ARBA00022989"/>
    </source>
</evidence>